<protein>
    <recommendedName>
        <fullName evidence="3">ABC transporter substrate-binding protein</fullName>
    </recommendedName>
</protein>
<evidence type="ECO:0000313" key="2">
    <source>
        <dbReference type="Proteomes" id="UP000270342"/>
    </source>
</evidence>
<dbReference type="EMBL" id="RBZU01000002">
    <property type="protein sequence ID" value="RKP57845.1"/>
    <property type="molecule type" value="Genomic_DNA"/>
</dbReference>
<accession>A0A494YB17</accession>
<organism evidence="1 2">
    <name type="scientific">Pararobbsia silviterrae</name>
    <dbReference type="NCBI Taxonomy" id="1792498"/>
    <lineage>
        <taxon>Bacteria</taxon>
        <taxon>Pseudomonadati</taxon>
        <taxon>Pseudomonadota</taxon>
        <taxon>Betaproteobacteria</taxon>
        <taxon>Burkholderiales</taxon>
        <taxon>Burkholderiaceae</taxon>
        <taxon>Pararobbsia</taxon>
    </lineage>
</organism>
<sequence>MPQQTLIRLSTLLGTYPKTSALKTGAVKVEGAELDIAPFDDAMKGFKLAVRDLKFDLSELALSTFLQARSVGKPFLLLPFVMNGKFHHASLLRRTDDPFKASELHGRKVAMRSYSQTTPTWVRGFLMDDFGIEVDKVRWLVKEGGHVAECSDPAWVSRLEGDEDLFQALVDGDVDAILYGAKRVGDDRVTSVIDDPAAAQRAWHARYHAVPINHMVVIRQELADERPDIVRAAYKALVESRRAAEGEPKSGDLVLEPHGFAAVQSAVEIGVRYAVAQGLIPKAFTMDELYGSVRDALAGIA</sequence>
<dbReference type="Gene3D" id="3.40.190.10">
    <property type="entry name" value="Periplasmic binding protein-like II"/>
    <property type="match status" value="2"/>
</dbReference>
<evidence type="ECO:0008006" key="3">
    <source>
        <dbReference type="Google" id="ProtNLM"/>
    </source>
</evidence>
<keyword evidence="2" id="KW-1185">Reference proteome</keyword>
<reference evidence="1 2" key="1">
    <citation type="submission" date="2018-10" db="EMBL/GenBank/DDBJ databases">
        <title>Robbsia sp. DHC34, isolated from soil.</title>
        <authorList>
            <person name="Gao Z.-H."/>
            <person name="Qiu L.-H."/>
        </authorList>
    </citation>
    <scope>NUCLEOTIDE SEQUENCE [LARGE SCALE GENOMIC DNA]</scope>
    <source>
        <strain evidence="1 2">DHC34</strain>
    </source>
</reference>
<evidence type="ECO:0000313" key="1">
    <source>
        <dbReference type="EMBL" id="RKP57845.1"/>
    </source>
</evidence>
<gene>
    <name evidence="1" type="ORF">D7S86_07955</name>
</gene>
<dbReference type="Proteomes" id="UP000270342">
    <property type="component" value="Unassembled WGS sequence"/>
</dbReference>
<dbReference type="AlphaFoldDB" id="A0A494YB17"/>
<comment type="caution">
    <text evidence="1">The sequence shown here is derived from an EMBL/GenBank/DDBJ whole genome shotgun (WGS) entry which is preliminary data.</text>
</comment>
<name>A0A494YB17_9BURK</name>
<proteinExistence type="predicted"/>
<dbReference type="SUPFAM" id="SSF53850">
    <property type="entry name" value="Periplasmic binding protein-like II"/>
    <property type="match status" value="1"/>
</dbReference>